<evidence type="ECO:0000313" key="3">
    <source>
        <dbReference type="EMBL" id="QKD42906.1"/>
    </source>
</evidence>
<organism evidence="3 4">
    <name type="scientific">Alicycliphilus denitrificans</name>
    <dbReference type="NCBI Taxonomy" id="179636"/>
    <lineage>
        <taxon>Bacteria</taxon>
        <taxon>Pseudomonadati</taxon>
        <taxon>Pseudomonadota</taxon>
        <taxon>Betaproteobacteria</taxon>
        <taxon>Burkholderiales</taxon>
        <taxon>Comamonadaceae</taxon>
        <taxon>Alicycliphilus</taxon>
    </lineage>
</organism>
<dbReference type="Proteomes" id="UP000500755">
    <property type="component" value="Chromosome"/>
</dbReference>
<dbReference type="Pfam" id="PF13193">
    <property type="entry name" value="AMP-binding_C"/>
    <property type="match status" value="1"/>
</dbReference>
<dbReference type="GO" id="GO:0016878">
    <property type="term" value="F:acid-thiol ligase activity"/>
    <property type="evidence" value="ECO:0007669"/>
    <property type="project" value="UniProtKB-ARBA"/>
</dbReference>
<proteinExistence type="predicted"/>
<feature type="domain" description="AMP-dependent synthetase/ligase" evidence="1">
    <location>
        <begin position="25"/>
        <end position="389"/>
    </location>
</feature>
<dbReference type="InterPro" id="IPR020845">
    <property type="entry name" value="AMP-binding_CS"/>
</dbReference>
<dbReference type="InterPro" id="IPR000873">
    <property type="entry name" value="AMP-dep_synth/lig_dom"/>
</dbReference>
<dbReference type="RefSeq" id="WP_059400143.1">
    <property type="nucleotide sequence ID" value="NZ_CP051298.1"/>
</dbReference>
<reference evidence="3 4" key="1">
    <citation type="submission" date="2020-05" db="EMBL/GenBank/DDBJ databases">
        <title>Complete genome sequence of Alicycliphilus denitrificans DP3.</title>
        <authorList>
            <person name="Chen X."/>
        </authorList>
    </citation>
    <scope>NUCLEOTIDE SEQUENCE [LARGE SCALE GENOMIC DNA]</scope>
    <source>
        <strain evidence="3 4">DP3</strain>
    </source>
</reference>
<dbReference type="InterPro" id="IPR045851">
    <property type="entry name" value="AMP-bd_C_sf"/>
</dbReference>
<dbReference type="AlphaFoldDB" id="A0A858ZPW6"/>
<gene>
    <name evidence="3" type="ORF">HF896_04495</name>
</gene>
<name>A0A858ZPW6_9BURK</name>
<dbReference type="InterPro" id="IPR025110">
    <property type="entry name" value="AMP-bd_C"/>
</dbReference>
<dbReference type="PROSITE" id="PS00455">
    <property type="entry name" value="AMP_BINDING"/>
    <property type="match status" value="1"/>
</dbReference>
<dbReference type="NCBIfam" id="TIGR03098">
    <property type="entry name" value="ligase_PEP_1"/>
    <property type="match status" value="1"/>
</dbReference>
<evidence type="ECO:0000313" key="4">
    <source>
        <dbReference type="Proteomes" id="UP000500755"/>
    </source>
</evidence>
<accession>A0A858ZPW6</accession>
<dbReference type="PANTHER" id="PTHR43767">
    <property type="entry name" value="LONG-CHAIN-FATTY-ACID--COA LIGASE"/>
    <property type="match status" value="1"/>
</dbReference>
<dbReference type="Gene3D" id="3.30.300.30">
    <property type="match status" value="1"/>
</dbReference>
<keyword evidence="3" id="KW-0436">Ligase</keyword>
<dbReference type="Pfam" id="PF00501">
    <property type="entry name" value="AMP-binding"/>
    <property type="match status" value="1"/>
</dbReference>
<dbReference type="Gene3D" id="3.40.50.12780">
    <property type="entry name" value="N-terminal domain of ligase-like"/>
    <property type="match status" value="1"/>
</dbReference>
<dbReference type="InterPro" id="IPR050237">
    <property type="entry name" value="ATP-dep_AMP-bd_enzyme"/>
</dbReference>
<dbReference type="InterPro" id="IPR042099">
    <property type="entry name" value="ANL_N_sf"/>
</dbReference>
<evidence type="ECO:0000259" key="2">
    <source>
        <dbReference type="Pfam" id="PF13193"/>
    </source>
</evidence>
<sequence length="553" mass="59195">MRRMPQESDFQRGIPPVLLHELPARAAACWPDRTALTVDGVHLSYAGLQSQIECCAAGLLALGLERGARFAVYLEKRVEAVVASFAAPAAGGVLVPVNPLLKAGQVAHILQDAEAQVLVTSAARLAVLAPALADCPGLRHVVLCDEGAPGASAPLAGGIALHGWPDVLAGRPAGLPQVLDMDVAVIFYTSGSTGRPKGVVLSHRNVVSGAVSVAGYLHNHADDTLLAVLPLSFDAGFSQLTTAFLVGARVVLLNYLLPRDVLQAMVRERVTGLTAVPPLYMQLAAQDWPAAAAQHLRYFANTGGHMPRATLQRLRGLAPAAAPYLMYGLTEAFRSTYLPPEEVDRRPDSIGRAIPNVQVCVLRDDGTECAVDEPGELVHRGALVALGYWRRPEETAHRFRPWPPALLAAGGGWAAPELAVYSGDTVRRDADGFLYFVGRRDEMIKTSGYRVSPTEVEEVLYASGLVAEALVYARPDDALGSVICAALLASPRASGHAGDDNAALMAHCSKHLPAFMLPKVLQWVEQPLPRSPNGKLDRQRWMLEHGSIRHDPR</sequence>
<feature type="domain" description="AMP-binding enzyme C-terminal" evidence="2">
    <location>
        <begin position="455"/>
        <end position="535"/>
    </location>
</feature>
<protein>
    <submittedName>
        <fullName evidence="3">Acyl-CoA ligase (AMP-forming), exosortase A system-associated</fullName>
    </submittedName>
</protein>
<dbReference type="InterPro" id="IPR017529">
    <property type="entry name" value="AcylCoA_ligase_PEP_1"/>
</dbReference>
<dbReference type="PANTHER" id="PTHR43767:SF1">
    <property type="entry name" value="NONRIBOSOMAL PEPTIDE SYNTHASE PES1 (EUROFUNG)-RELATED"/>
    <property type="match status" value="1"/>
</dbReference>
<evidence type="ECO:0000259" key="1">
    <source>
        <dbReference type="Pfam" id="PF00501"/>
    </source>
</evidence>
<dbReference type="EMBL" id="CP051298">
    <property type="protein sequence ID" value="QKD42906.1"/>
    <property type="molecule type" value="Genomic_DNA"/>
</dbReference>
<dbReference type="SUPFAM" id="SSF56801">
    <property type="entry name" value="Acetyl-CoA synthetase-like"/>
    <property type="match status" value="1"/>
</dbReference>